<comment type="caution">
    <text evidence="11">The sequence shown here is derived from an EMBL/GenBank/DDBJ whole genome shotgun (WGS) entry which is preliminary data.</text>
</comment>
<proteinExistence type="predicted"/>
<dbReference type="GO" id="GO:0003824">
    <property type="term" value="F:catalytic activity"/>
    <property type="evidence" value="ECO:0007669"/>
    <property type="project" value="InterPro"/>
</dbReference>
<dbReference type="GO" id="GO:0031419">
    <property type="term" value="F:cobalamin binding"/>
    <property type="evidence" value="ECO:0007669"/>
    <property type="project" value="InterPro"/>
</dbReference>
<dbReference type="CDD" id="cd01335">
    <property type="entry name" value="Radical_SAM"/>
    <property type="match status" value="1"/>
</dbReference>
<dbReference type="PANTHER" id="PTHR43409">
    <property type="entry name" value="ANAEROBIC MAGNESIUM-PROTOPORPHYRIN IX MONOMETHYL ESTER CYCLASE-RELATED"/>
    <property type="match status" value="1"/>
</dbReference>
<dbReference type="PROSITE" id="PS01305">
    <property type="entry name" value="MOAA_NIFB_PQQE"/>
    <property type="match status" value="1"/>
</dbReference>
<dbReference type="EMBL" id="JAAMPJ010000007">
    <property type="protein sequence ID" value="NGY62458.1"/>
    <property type="molecule type" value="Genomic_DNA"/>
</dbReference>
<evidence type="ECO:0000256" key="1">
    <source>
        <dbReference type="ARBA" id="ARBA00001966"/>
    </source>
</evidence>
<dbReference type="GO" id="GO:0005829">
    <property type="term" value="C:cytosol"/>
    <property type="evidence" value="ECO:0007669"/>
    <property type="project" value="TreeGrafter"/>
</dbReference>
<evidence type="ECO:0000256" key="4">
    <source>
        <dbReference type="ARBA" id="ARBA00022679"/>
    </source>
</evidence>
<dbReference type="Pfam" id="PF02310">
    <property type="entry name" value="B12-binding"/>
    <property type="match status" value="1"/>
</dbReference>
<dbReference type="SFLD" id="SFLDS00029">
    <property type="entry name" value="Radical_SAM"/>
    <property type="match status" value="1"/>
</dbReference>
<dbReference type="SMART" id="SM00729">
    <property type="entry name" value="Elp3"/>
    <property type="match status" value="1"/>
</dbReference>
<keyword evidence="5" id="KW-0949">S-adenosyl-L-methionine</keyword>
<organism evidence="11 12">
    <name type="scientific">Lentzea alba</name>
    <dbReference type="NCBI Taxonomy" id="2714351"/>
    <lineage>
        <taxon>Bacteria</taxon>
        <taxon>Bacillati</taxon>
        <taxon>Actinomycetota</taxon>
        <taxon>Actinomycetes</taxon>
        <taxon>Pseudonocardiales</taxon>
        <taxon>Pseudonocardiaceae</taxon>
        <taxon>Lentzea</taxon>
    </lineage>
</organism>
<dbReference type="Gene3D" id="3.80.30.20">
    <property type="entry name" value="tm_1862 like domain"/>
    <property type="match status" value="1"/>
</dbReference>
<dbReference type="GO" id="GO:0032324">
    <property type="term" value="P:molybdopterin cofactor biosynthetic process"/>
    <property type="evidence" value="ECO:0007669"/>
    <property type="project" value="UniProtKB-ARBA"/>
</dbReference>
<evidence type="ECO:0000259" key="10">
    <source>
        <dbReference type="PROSITE" id="PS51918"/>
    </source>
</evidence>
<dbReference type="InterPro" id="IPR007197">
    <property type="entry name" value="rSAM"/>
</dbReference>
<evidence type="ECO:0000256" key="2">
    <source>
        <dbReference type="ARBA" id="ARBA00022485"/>
    </source>
</evidence>
<protein>
    <submittedName>
        <fullName evidence="11">B12-binding domain-containing radical SAM protein</fullName>
    </submittedName>
</protein>
<evidence type="ECO:0000256" key="6">
    <source>
        <dbReference type="ARBA" id="ARBA00022723"/>
    </source>
</evidence>
<evidence type="ECO:0000256" key="8">
    <source>
        <dbReference type="ARBA" id="ARBA00023014"/>
    </source>
</evidence>
<dbReference type="SUPFAM" id="SSF102114">
    <property type="entry name" value="Radical SAM enzymes"/>
    <property type="match status" value="1"/>
</dbReference>
<keyword evidence="3" id="KW-0489">Methyltransferase</keyword>
<dbReference type="InterPro" id="IPR023404">
    <property type="entry name" value="rSAM_horseshoe"/>
</dbReference>
<keyword evidence="6" id="KW-0479">Metal-binding</keyword>
<dbReference type="Pfam" id="PF04055">
    <property type="entry name" value="Radical_SAM"/>
    <property type="match status" value="1"/>
</dbReference>
<evidence type="ECO:0000259" key="9">
    <source>
        <dbReference type="PROSITE" id="PS51332"/>
    </source>
</evidence>
<feature type="domain" description="B12-binding" evidence="9">
    <location>
        <begin position="2"/>
        <end position="135"/>
    </location>
</feature>
<keyword evidence="2" id="KW-0004">4Fe-4S</keyword>
<dbReference type="InterPro" id="IPR036724">
    <property type="entry name" value="Cobalamin-bd_sf"/>
</dbReference>
<dbReference type="PROSITE" id="PS51332">
    <property type="entry name" value="B12_BINDING"/>
    <property type="match status" value="1"/>
</dbReference>
<keyword evidence="7" id="KW-0408">Iron</keyword>
<evidence type="ECO:0000313" key="11">
    <source>
        <dbReference type="EMBL" id="NGY62458.1"/>
    </source>
</evidence>
<reference evidence="11 12" key="1">
    <citation type="submission" date="2020-03" db="EMBL/GenBank/DDBJ databases">
        <title>Isolation and identification of active actinomycetes.</title>
        <authorList>
            <person name="Sun X."/>
        </authorList>
    </citation>
    <scope>NUCLEOTIDE SEQUENCE [LARGE SCALE GENOMIC DNA]</scope>
    <source>
        <strain evidence="11 12">NEAU-D13</strain>
    </source>
</reference>
<keyword evidence="12" id="KW-1185">Reference proteome</keyword>
<dbReference type="SUPFAM" id="SSF52242">
    <property type="entry name" value="Cobalamin (vitamin B12)-binding domain"/>
    <property type="match status" value="1"/>
</dbReference>
<keyword evidence="4" id="KW-0808">Transferase</keyword>
<sequence>MKVTLVFVAEPERVGFPLWTAPLTTPLLASCLTAAGHEVDLLDTRLSEAPLAEELAATSGDVVAISFMSHSRDEAFEVAELCRADGRITIGGGAHPTVLPGELVDSGLFDHVVRGEGERTLPGLVTDIEAGRRPDESVLQGEPFDLLDYPPLRDYPVYQDVYCPPAAVPASRAAGLTGLTVEALGELTRRDDGLVDVDTLRGLPAEHFPATREFRSIYLELGRGCPFRCLYCTIQNDWFAPKAGRARPFEDVVAEVHYFVERYDTNYIVLVDSIAPAYPGFVRFAEFMKTELPDVEFSFNCTATHFTPTVAEALAGANCLVWFGFETASPTLLRALRKPGSARTQYRAAKLCAEHGIRFGANLLLGVPGETTEDYEMTMEFLTETRPHSPNPNILTPLPGTDMYSHCLERGLLRDPGDYRSWTAEQVRTKGHGPLFGVDYEQVLSYHAQMLRLDRTGEVVHVERGCHLKPHA</sequence>
<dbReference type="PROSITE" id="PS51257">
    <property type="entry name" value="PROKAR_LIPOPROTEIN"/>
    <property type="match status" value="1"/>
</dbReference>
<dbReference type="GO" id="GO:0051539">
    <property type="term" value="F:4 iron, 4 sulfur cluster binding"/>
    <property type="evidence" value="ECO:0007669"/>
    <property type="project" value="UniProtKB-KW"/>
</dbReference>
<dbReference type="Proteomes" id="UP000481360">
    <property type="component" value="Unassembled WGS sequence"/>
</dbReference>
<feature type="domain" description="Radical SAM core" evidence="10">
    <location>
        <begin position="211"/>
        <end position="432"/>
    </location>
</feature>
<dbReference type="PANTHER" id="PTHR43409:SF7">
    <property type="entry name" value="BLL1977 PROTEIN"/>
    <property type="match status" value="1"/>
</dbReference>
<dbReference type="InterPro" id="IPR006638">
    <property type="entry name" value="Elp3/MiaA/NifB-like_rSAM"/>
</dbReference>
<evidence type="ECO:0000256" key="3">
    <source>
        <dbReference type="ARBA" id="ARBA00022603"/>
    </source>
</evidence>
<evidence type="ECO:0000256" key="5">
    <source>
        <dbReference type="ARBA" id="ARBA00022691"/>
    </source>
</evidence>
<keyword evidence="8" id="KW-0411">Iron-sulfur</keyword>
<dbReference type="SFLD" id="SFLDG01123">
    <property type="entry name" value="methyltransferase_(Class_B)"/>
    <property type="match status" value="1"/>
</dbReference>
<dbReference type="SFLD" id="SFLDG01082">
    <property type="entry name" value="B12-binding_domain_containing"/>
    <property type="match status" value="1"/>
</dbReference>
<dbReference type="GO" id="GO:0046872">
    <property type="term" value="F:metal ion binding"/>
    <property type="evidence" value="ECO:0007669"/>
    <property type="project" value="UniProtKB-KW"/>
</dbReference>
<dbReference type="AlphaFoldDB" id="A0A7C9VYW5"/>
<dbReference type="CDD" id="cd02068">
    <property type="entry name" value="radical_SAM_B12_BD"/>
    <property type="match status" value="1"/>
</dbReference>
<dbReference type="InterPro" id="IPR034466">
    <property type="entry name" value="Methyltransferase_Class_B"/>
</dbReference>
<gene>
    <name evidence="11" type="ORF">G7043_26390</name>
</gene>
<dbReference type="InterPro" id="IPR000385">
    <property type="entry name" value="MoaA_NifB_PqqE_Fe-S-bd_CS"/>
</dbReference>
<name>A0A7C9VYW5_9PSEU</name>
<comment type="cofactor">
    <cofactor evidence="1">
        <name>[4Fe-4S] cluster</name>
        <dbReference type="ChEBI" id="CHEBI:49883"/>
    </cofactor>
</comment>
<dbReference type="InterPro" id="IPR051198">
    <property type="entry name" value="BchE-like"/>
</dbReference>
<evidence type="ECO:0000256" key="7">
    <source>
        <dbReference type="ARBA" id="ARBA00023004"/>
    </source>
</evidence>
<dbReference type="PROSITE" id="PS51918">
    <property type="entry name" value="RADICAL_SAM"/>
    <property type="match status" value="1"/>
</dbReference>
<dbReference type="RefSeq" id="WP_166049918.1">
    <property type="nucleotide sequence ID" value="NZ_JAAMPJ010000007.1"/>
</dbReference>
<dbReference type="InterPro" id="IPR006158">
    <property type="entry name" value="Cobalamin-bd"/>
</dbReference>
<evidence type="ECO:0000313" key="12">
    <source>
        <dbReference type="Proteomes" id="UP000481360"/>
    </source>
</evidence>
<dbReference type="InterPro" id="IPR058240">
    <property type="entry name" value="rSAM_sf"/>
</dbReference>
<dbReference type="Gene3D" id="3.40.50.280">
    <property type="entry name" value="Cobalamin-binding domain"/>
    <property type="match status" value="1"/>
</dbReference>
<accession>A0A7C9VYW5</accession>